<reference evidence="1" key="1">
    <citation type="submission" date="2017-10" db="EMBL/GenBank/DDBJ databases">
        <title>Genome sequence of cellulolytic Lachnospiraceae bacterium XHS1971 isolated from hotspring sediment.</title>
        <authorList>
            <person name="Vasudevan G."/>
            <person name="Joshi A.J."/>
            <person name="Hivarkar S."/>
            <person name="Lanjekar V.B."/>
            <person name="Dhakephalkar P.K."/>
            <person name="Dagar S."/>
        </authorList>
    </citation>
    <scope>NUCLEOTIDE SEQUENCE</scope>
    <source>
        <strain evidence="1">XHS1971</strain>
    </source>
</reference>
<sequence length="493" mass="55772">MKKCVFWFVTGSQHLYGEETLKEVAEHSKEMVNYFNKKEEIQYEIIWKPIVKTQGEITDLFKAASGDATCAGVITWMHTFSPSKMWINGLKNFKKPILHLHTQFNEEIPWDTMDMDFMNTNQSAHGDREHGFIFTRMGIARKVIAGHYKNETVIKRMARWLRVAAVAYLGDEIKVMRLGDNMRDVAVTEGDKVEAEIKLGWSVDYYGVGDLVERMEQVTDVAIDEMMAAYKEKYEFAEEVLKDEAKYAAVRYQAQLEVALRAMLEEGGYNAIVDTFQDLHGLKQLPGLAIQNLMADGYGFGPEGDWKIAAMTKVMNRIADNKGTSLMEDYTYNLVPGQEGILGAHMLEVSPAIAASKPRIEVHPLGIGGKEAPARLVFDSKPGKAVCVSLIDMGGRMRLIIADVEATPLPHHLPQLPVARAYWIPQPSMTEGAEAWIYAGGAHHTVFSYEVTPEDLIDWAEMMDIEYVHINKDTKIAQFKKELQLSEILWKLR</sequence>
<comment type="caution">
    <text evidence="1">The sequence shown here is derived from an EMBL/GenBank/DDBJ whole genome shotgun (WGS) entry which is preliminary data.</text>
</comment>
<organism evidence="1 2">
    <name type="scientific">Sporanaerobium hydrogeniformans</name>
    <dbReference type="NCBI Taxonomy" id="3072179"/>
    <lineage>
        <taxon>Bacteria</taxon>
        <taxon>Bacillati</taxon>
        <taxon>Bacillota</taxon>
        <taxon>Clostridia</taxon>
        <taxon>Lachnospirales</taxon>
        <taxon>Lachnospiraceae</taxon>
        <taxon>Sporanaerobium</taxon>
    </lineage>
</organism>
<protein>
    <submittedName>
        <fullName evidence="1">L-arabinose isomerase</fullName>
    </submittedName>
</protein>
<accession>A0AC61DA31</accession>
<dbReference type="Proteomes" id="UP000224460">
    <property type="component" value="Unassembled WGS sequence"/>
</dbReference>
<keyword evidence="1" id="KW-0413">Isomerase</keyword>
<dbReference type="EMBL" id="PEDL01000022">
    <property type="protein sequence ID" value="PHV69625.1"/>
    <property type="molecule type" value="Genomic_DNA"/>
</dbReference>
<proteinExistence type="predicted"/>
<evidence type="ECO:0000313" key="2">
    <source>
        <dbReference type="Proteomes" id="UP000224460"/>
    </source>
</evidence>
<keyword evidence="2" id="KW-1185">Reference proteome</keyword>
<gene>
    <name evidence="1" type="ORF">CS063_14780</name>
</gene>
<evidence type="ECO:0000313" key="1">
    <source>
        <dbReference type="EMBL" id="PHV69625.1"/>
    </source>
</evidence>
<name>A0AC61DA31_9FIRM</name>